<evidence type="ECO:0000313" key="2">
    <source>
        <dbReference type="Proteomes" id="UP000230423"/>
    </source>
</evidence>
<gene>
    <name evidence="1" type="ORF">TELCIR_26038</name>
</gene>
<proteinExistence type="predicted"/>
<name>A0A2G9T3X5_TELCI</name>
<sequence>CSSRWPNVFEGEADPLKYTKQWPFPGYCSSKYEAEEMIHRAPINAYIIDMFLKTINCQNERLGGAILWVAPMRARVPYNKATSQVLPRHWIKHFTYQGCNGLHSYSGSV</sequence>
<dbReference type="AlphaFoldDB" id="A0A2G9T3X5"/>
<protein>
    <submittedName>
        <fullName evidence="1">Uncharacterized protein</fullName>
    </submittedName>
</protein>
<feature type="non-terminal residue" evidence="1">
    <location>
        <position position="1"/>
    </location>
</feature>
<dbReference type="EMBL" id="KZ427631">
    <property type="protein sequence ID" value="PIO52654.1"/>
    <property type="molecule type" value="Genomic_DNA"/>
</dbReference>
<dbReference type="OrthoDB" id="2735536at2759"/>
<dbReference type="Proteomes" id="UP000230423">
    <property type="component" value="Unassembled WGS sequence"/>
</dbReference>
<reference evidence="1 2" key="1">
    <citation type="submission" date="2015-09" db="EMBL/GenBank/DDBJ databases">
        <title>Draft genome of the parasitic nematode Teladorsagia circumcincta isolate WARC Sus (inbred).</title>
        <authorList>
            <person name="Mitreva M."/>
        </authorList>
    </citation>
    <scope>NUCLEOTIDE SEQUENCE [LARGE SCALE GENOMIC DNA]</scope>
    <source>
        <strain evidence="1 2">S</strain>
    </source>
</reference>
<evidence type="ECO:0000313" key="1">
    <source>
        <dbReference type="EMBL" id="PIO52654.1"/>
    </source>
</evidence>
<organism evidence="1 2">
    <name type="scientific">Teladorsagia circumcincta</name>
    <name type="common">Brown stomach worm</name>
    <name type="synonym">Ostertagia circumcincta</name>
    <dbReference type="NCBI Taxonomy" id="45464"/>
    <lineage>
        <taxon>Eukaryota</taxon>
        <taxon>Metazoa</taxon>
        <taxon>Ecdysozoa</taxon>
        <taxon>Nematoda</taxon>
        <taxon>Chromadorea</taxon>
        <taxon>Rhabditida</taxon>
        <taxon>Rhabditina</taxon>
        <taxon>Rhabditomorpha</taxon>
        <taxon>Strongyloidea</taxon>
        <taxon>Trichostrongylidae</taxon>
        <taxon>Teladorsagia</taxon>
    </lineage>
</organism>
<accession>A0A2G9T3X5</accession>
<keyword evidence="2" id="KW-1185">Reference proteome</keyword>